<dbReference type="InterPro" id="IPR036271">
    <property type="entry name" value="Tet_transcr_reg_TetR-rel_C_sf"/>
</dbReference>
<accession>A0A346XSL1</accession>
<proteinExistence type="predicted"/>
<evidence type="ECO:0000313" key="5">
    <source>
        <dbReference type="Proteomes" id="UP000264006"/>
    </source>
</evidence>
<feature type="DNA-binding region" description="H-T-H motif" evidence="2">
    <location>
        <begin position="44"/>
        <end position="63"/>
    </location>
</feature>
<dbReference type="EMBL" id="CP031165">
    <property type="protein sequence ID" value="AXV05208.1"/>
    <property type="molecule type" value="Genomic_DNA"/>
</dbReference>
<feature type="domain" description="HTH tetR-type" evidence="3">
    <location>
        <begin position="13"/>
        <end position="81"/>
    </location>
</feature>
<dbReference type="InterPro" id="IPR001647">
    <property type="entry name" value="HTH_TetR"/>
</dbReference>
<evidence type="ECO:0000256" key="1">
    <source>
        <dbReference type="ARBA" id="ARBA00023125"/>
    </source>
</evidence>
<gene>
    <name evidence="4" type="ORF">DVS28_a0501</name>
</gene>
<evidence type="ECO:0000259" key="3">
    <source>
        <dbReference type="PROSITE" id="PS50977"/>
    </source>
</evidence>
<dbReference type="RefSeq" id="WP_114590045.1">
    <property type="nucleotide sequence ID" value="NZ_CP031165.1"/>
</dbReference>
<dbReference type="SUPFAM" id="SSF48498">
    <property type="entry name" value="Tetracyclin repressor-like, C-terminal domain"/>
    <property type="match status" value="1"/>
</dbReference>
<evidence type="ECO:0000313" key="4">
    <source>
        <dbReference type="EMBL" id="AXV05208.1"/>
    </source>
</evidence>
<dbReference type="Gene3D" id="1.10.357.10">
    <property type="entry name" value="Tetracycline Repressor, domain 2"/>
    <property type="match status" value="1"/>
</dbReference>
<dbReference type="AlphaFoldDB" id="A0A346XSL1"/>
<keyword evidence="1 2" id="KW-0238">DNA-binding</keyword>
<sequence>MGGRGAAGGSRTEATRRRILDAAEEEWARLDNVASSRGEWPTVAMSALAKRAGVAQSTVYEHFHSQGVLAASVLRRLAGPGVFDWADTAATAMSGIDAVGELVRRTADLFVRNRALASTVLAAAASYTFRHGPPADDAEDPRRVFDLPKVLADHLQRAVVDGDVRDDVDPSDAAASIFNLLLLRVMSRPHEAAGPTADHVLGLTLHGLVPR</sequence>
<evidence type="ECO:0000256" key="2">
    <source>
        <dbReference type="PROSITE-ProRule" id="PRU00335"/>
    </source>
</evidence>
<dbReference type="Proteomes" id="UP000264006">
    <property type="component" value="Chromosome"/>
</dbReference>
<name>A0A346XSL1_9ACTN</name>
<dbReference type="InterPro" id="IPR009057">
    <property type="entry name" value="Homeodomain-like_sf"/>
</dbReference>
<protein>
    <recommendedName>
        <fullName evidence="3">HTH tetR-type domain-containing protein</fullName>
    </recommendedName>
</protein>
<dbReference type="OrthoDB" id="4726108at2"/>
<organism evidence="4 5">
    <name type="scientific">Euzebya pacifica</name>
    <dbReference type="NCBI Taxonomy" id="1608957"/>
    <lineage>
        <taxon>Bacteria</taxon>
        <taxon>Bacillati</taxon>
        <taxon>Actinomycetota</taxon>
        <taxon>Nitriliruptoria</taxon>
        <taxon>Euzebyales</taxon>
    </lineage>
</organism>
<dbReference type="GO" id="GO:0003677">
    <property type="term" value="F:DNA binding"/>
    <property type="evidence" value="ECO:0007669"/>
    <property type="project" value="UniProtKB-UniRule"/>
</dbReference>
<keyword evidence="5" id="KW-1185">Reference proteome</keyword>
<dbReference type="PROSITE" id="PS50977">
    <property type="entry name" value="HTH_TETR_2"/>
    <property type="match status" value="1"/>
</dbReference>
<dbReference type="KEGG" id="euz:DVS28_a0501"/>
<reference evidence="4 5" key="1">
    <citation type="submission" date="2018-09" db="EMBL/GenBank/DDBJ databases">
        <title>Complete genome sequence of Euzebya sp. DY32-46 isolated from seawater of Pacific Ocean.</title>
        <authorList>
            <person name="Xu L."/>
            <person name="Wu Y.-H."/>
            <person name="Xu X.-W."/>
        </authorList>
    </citation>
    <scope>NUCLEOTIDE SEQUENCE [LARGE SCALE GENOMIC DNA]</scope>
    <source>
        <strain evidence="4 5">DY32-46</strain>
    </source>
</reference>
<dbReference type="SUPFAM" id="SSF46689">
    <property type="entry name" value="Homeodomain-like"/>
    <property type="match status" value="1"/>
</dbReference>